<evidence type="ECO:0000256" key="9">
    <source>
        <dbReference type="RuleBase" id="RU369079"/>
    </source>
</evidence>
<organism evidence="11 12">
    <name type="scientific">Salinisphaera aquimarina</name>
    <dbReference type="NCBI Taxonomy" id="2094031"/>
    <lineage>
        <taxon>Bacteria</taxon>
        <taxon>Pseudomonadati</taxon>
        <taxon>Pseudomonadota</taxon>
        <taxon>Gammaproteobacteria</taxon>
        <taxon>Salinisphaerales</taxon>
        <taxon>Salinisphaeraceae</taxon>
        <taxon>Salinisphaera</taxon>
    </lineage>
</organism>
<comment type="subcellular location">
    <subcellularLocation>
        <location evidence="1 9">Cell inner membrane</location>
        <topology evidence="1 9">Multi-pass membrane protein</topology>
    </subcellularLocation>
</comment>
<evidence type="ECO:0000256" key="2">
    <source>
        <dbReference type="ARBA" id="ARBA00022448"/>
    </source>
</evidence>
<dbReference type="InterPro" id="IPR007387">
    <property type="entry name" value="TRAP_DctQ"/>
</dbReference>
<feature type="transmembrane region" description="Helical" evidence="9">
    <location>
        <begin position="83"/>
        <end position="107"/>
    </location>
</feature>
<accession>A0ABV7EML3</accession>
<keyword evidence="6 9" id="KW-1133">Transmembrane helix</keyword>
<comment type="caution">
    <text evidence="11">The sequence shown here is derived from an EMBL/GenBank/DDBJ whole genome shotgun (WGS) entry which is preliminary data.</text>
</comment>
<dbReference type="InterPro" id="IPR055348">
    <property type="entry name" value="DctQ"/>
</dbReference>
<comment type="similarity">
    <text evidence="8 9">Belongs to the TRAP transporter small permease family.</text>
</comment>
<feature type="transmembrane region" description="Helical" evidence="9">
    <location>
        <begin position="12"/>
        <end position="31"/>
    </location>
</feature>
<dbReference type="PANTHER" id="PTHR35011:SF2">
    <property type="entry name" value="2,3-DIKETO-L-GULONATE TRAP TRANSPORTER SMALL PERMEASE PROTEIN YIAM"/>
    <property type="match status" value="1"/>
</dbReference>
<evidence type="ECO:0000256" key="6">
    <source>
        <dbReference type="ARBA" id="ARBA00022989"/>
    </source>
</evidence>
<feature type="transmembrane region" description="Helical" evidence="9">
    <location>
        <begin position="119"/>
        <end position="138"/>
    </location>
</feature>
<feature type="transmembrane region" description="Helical" evidence="9">
    <location>
        <begin position="43"/>
        <end position="62"/>
    </location>
</feature>
<evidence type="ECO:0000256" key="3">
    <source>
        <dbReference type="ARBA" id="ARBA00022475"/>
    </source>
</evidence>
<evidence type="ECO:0000313" key="11">
    <source>
        <dbReference type="EMBL" id="MFC3103093.1"/>
    </source>
</evidence>
<proteinExistence type="inferred from homology"/>
<name>A0ABV7EML3_9GAMM</name>
<protein>
    <recommendedName>
        <fullName evidence="9">TRAP transporter small permease protein</fullName>
    </recommendedName>
</protein>
<keyword evidence="5 9" id="KW-0812">Transmembrane</keyword>
<evidence type="ECO:0000256" key="7">
    <source>
        <dbReference type="ARBA" id="ARBA00023136"/>
    </source>
</evidence>
<dbReference type="EMBL" id="JBHRSS010000003">
    <property type="protein sequence ID" value="MFC3103093.1"/>
    <property type="molecule type" value="Genomic_DNA"/>
</dbReference>
<reference evidence="12" key="1">
    <citation type="journal article" date="2019" name="Int. J. Syst. Evol. Microbiol.">
        <title>The Global Catalogue of Microorganisms (GCM) 10K type strain sequencing project: providing services to taxonomists for standard genome sequencing and annotation.</title>
        <authorList>
            <consortium name="The Broad Institute Genomics Platform"/>
            <consortium name="The Broad Institute Genome Sequencing Center for Infectious Disease"/>
            <person name="Wu L."/>
            <person name="Ma J."/>
        </authorList>
    </citation>
    <scope>NUCLEOTIDE SEQUENCE [LARGE SCALE GENOMIC DNA]</scope>
    <source>
        <strain evidence="12">KCTC 52640</strain>
    </source>
</reference>
<comment type="function">
    <text evidence="9">Part of the tripartite ATP-independent periplasmic (TRAP) transport system.</text>
</comment>
<evidence type="ECO:0000313" key="12">
    <source>
        <dbReference type="Proteomes" id="UP001595462"/>
    </source>
</evidence>
<evidence type="ECO:0000256" key="4">
    <source>
        <dbReference type="ARBA" id="ARBA00022519"/>
    </source>
</evidence>
<dbReference type="Proteomes" id="UP001595462">
    <property type="component" value="Unassembled WGS sequence"/>
</dbReference>
<dbReference type="Pfam" id="PF04290">
    <property type="entry name" value="DctQ"/>
    <property type="match status" value="1"/>
</dbReference>
<comment type="subunit">
    <text evidence="9">The complex comprises the extracytoplasmic solute receptor protein and the two transmembrane proteins.</text>
</comment>
<dbReference type="PANTHER" id="PTHR35011">
    <property type="entry name" value="2,3-DIKETO-L-GULONATE TRAP TRANSPORTER SMALL PERMEASE PROTEIN YIAM"/>
    <property type="match status" value="1"/>
</dbReference>
<sequence length="157" mass="17379">MTLFLLGLKQFCALLIVALISLLGANVFMRYALGSPLFSTAEISHLLMVWLSFVGIAVAAAERRHMAMDLVDSLLPAHYARRLSIAISVVVVITSIYVVYSGVRLALFNQSLYSEQLQISYAFFYGAIPVGFFCYLLFELRHLVDLLAGRDAPATQP</sequence>
<feature type="domain" description="Tripartite ATP-independent periplasmic transporters DctQ component" evidence="10">
    <location>
        <begin position="21"/>
        <end position="148"/>
    </location>
</feature>
<evidence type="ECO:0000256" key="1">
    <source>
        <dbReference type="ARBA" id="ARBA00004429"/>
    </source>
</evidence>
<evidence type="ECO:0000259" key="10">
    <source>
        <dbReference type="Pfam" id="PF04290"/>
    </source>
</evidence>
<keyword evidence="4 9" id="KW-0997">Cell inner membrane</keyword>
<gene>
    <name evidence="11" type="ORF">ACFOSU_04235</name>
</gene>
<dbReference type="RefSeq" id="WP_380686785.1">
    <property type="nucleotide sequence ID" value="NZ_JBHRSS010000003.1"/>
</dbReference>
<evidence type="ECO:0000256" key="5">
    <source>
        <dbReference type="ARBA" id="ARBA00022692"/>
    </source>
</evidence>
<keyword evidence="7 9" id="KW-0472">Membrane</keyword>
<keyword evidence="2 9" id="KW-0813">Transport</keyword>
<keyword evidence="12" id="KW-1185">Reference proteome</keyword>
<evidence type="ECO:0000256" key="8">
    <source>
        <dbReference type="ARBA" id="ARBA00038436"/>
    </source>
</evidence>
<keyword evidence="3" id="KW-1003">Cell membrane</keyword>